<sequence>MNFCTPPQKTQKHMKPSPQAAPLLVQDEVHDTVSKVSLHEREDEAECAVNESDIPEFDSEEIDHTALSSSLWSPVRSQYSSRTSLHSVVHYDEAYMDDGGHVEFPFDHLLPMHHEDFVQMSMDKSPVGDSDHLPRSIVFGLNGPNGLTSTVYGELFQHQDPWNTIGVILGLPQVDTANALSEEPRACLNVESTSQKDVDDRSSKLNEYHERYEGDFVDESHADDMNCEPEARIVTGLMQDRTLPDDPQASGRCSDQSGDQIIPECSLSFRESSLDAVDSEGETAEYNVAIVESSAHHDVEGVHIATGTSPGRSVPSAAQDLGYCEVSGEGNSEDGGQILGTPDLREVDGRFMGPSLFGDFADSGGEFSD</sequence>
<evidence type="ECO:0000313" key="1">
    <source>
        <dbReference type="EMBL" id="KJA16878.1"/>
    </source>
</evidence>
<reference evidence="2" key="1">
    <citation type="submission" date="2014-04" db="EMBL/GenBank/DDBJ databases">
        <title>Evolutionary Origins and Diversification of the Mycorrhizal Mutualists.</title>
        <authorList>
            <consortium name="DOE Joint Genome Institute"/>
            <consortium name="Mycorrhizal Genomics Consortium"/>
            <person name="Kohler A."/>
            <person name="Kuo A."/>
            <person name="Nagy L.G."/>
            <person name="Floudas D."/>
            <person name="Copeland A."/>
            <person name="Barry K.W."/>
            <person name="Cichocki N."/>
            <person name="Veneault-Fourrey C."/>
            <person name="LaButti K."/>
            <person name="Lindquist E.A."/>
            <person name="Lipzen A."/>
            <person name="Lundell T."/>
            <person name="Morin E."/>
            <person name="Murat C."/>
            <person name="Riley R."/>
            <person name="Ohm R."/>
            <person name="Sun H."/>
            <person name="Tunlid A."/>
            <person name="Henrissat B."/>
            <person name="Grigoriev I.V."/>
            <person name="Hibbett D.S."/>
            <person name="Martin F."/>
        </authorList>
    </citation>
    <scope>NUCLEOTIDE SEQUENCE [LARGE SCALE GENOMIC DNA]</scope>
    <source>
        <strain evidence="2">FD-334 SS-4</strain>
    </source>
</reference>
<gene>
    <name evidence="1" type="ORF">HYPSUDRAFT_1052112</name>
</gene>
<organism evidence="1 2">
    <name type="scientific">Hypholoma sublateritium (strain FD-334 SS-4)</name>
    <dbReference type="NCBI Taxonomy" id="945553"/>
    <lineage>
        <taxon>Eukaryota</taxon>
        <taxon>Fungi</taxon>
        <taxon>Dikarya</taxon>
        <taxon>Basidiomycota</taxon>
        <taxon>Agaricomycotina</taxon>
        <taxon>Agaricomycetes</taxon>
        <taxon>Agaricomycetidae</taxon>
        <taxon>Agaricales</taxon>
        <taxon>Agaricineae</taxon>
        <taxon>Strophariaceae</taxon>
        <taxon>Hypholoma</taxon>
    </lineage>
</organism>
<dbReference type="OrthoDB" id="3260134at2759"/>
<dbReference type="EMBL" id="KN817613">
    <property type="protein sequence ID" value="KJA16878.1"/>
    <property type="molecule type" value="Genomic_DNA"/>
</dbReference>
<proteinExistence type="predicted"/>
<protein>
    <submittedName>
        <fullName evidence="1">Uncharacterized protein</fullName>
    </submittedName>
</protein>
<keyword evidence="2" id="KW-1185">Reference proteome</keyword>
<accession>A0A0D2M0Z8</accession>
<dbReference type="Proteomes" id="UP000054270">
    <property type="component" value="Unassembled WGS sequence"/>
</dbReference>
<dbReference type="AlphaFoldDB" id="A0A0D2M0Z8"/>
<name>A0A0D2M0Z8_HYPSF</name>
<evidence type="ECO:0000313" key="2">
    <source>
        <dbReference type="Proteomes" id="UP000054270"/>
    </source>
</evidence>